<evidence type="ECO:0000256" key="13">
    <source>
        <dbReference type="ARBA" id="ARBA00023136"/>
    </source>
</evidence>
<keyword evidence="11 17" id="KW-1133">Transmembrane helix</keyword>
<feature type="transmembrane region" description="Helical" evidence="17">
    <location>
        <begin position="108"/>
        <end position="127"/>
    </location>
</feature>
<comment type="catalytic activity">
    <reaction evidence="1 16">
        <text>a 1,2-diacyl-sn-glycero-3-phosphate + CTP + H(+) = a CDP-1,2-diacyl-sn-glycerol + diphosphate</text>
        <dbReference type="Rhea" id="RHEA:16229"/>
        <dbReference type="ChEBI" id="CHEBI:15378"/>
        <dbReference type="ChEBI" id="CHEBI:33019"/>
        <dbReference type="ChEBI" id="CHEBI:37563"/>
        <dbReference type="ChEBI" id="CHEBI:58332"/>
        <dbReference type="ChEBI" id="CHEBI:58608"/>
        <dbReference type="EC" id="2.7.7.41"/>
    </reaction>
</comment>
<comment type="pathway">
    <text evidence="4">Lipid metabolism.</text>
</comment>
<dbReference type="InterPro" id="IPR000374">
    <property type="entry name" value="PC_trans"/>
</dbReference>
<reference evidence="18" key="1">
    <citation type="submission" date="2021-01" db="EMBL/GenBank/DDBJ databases">
        <authorList>
            <person name="Corre E."/>
            <person name="Pelletier E."/>
            <person name="Niang G."/>
            <person name="Scheremetjew M."/>
            <person name="Finn R."/>
            <person name="Kale V."/>
            <person name="Holt S."/>
            <person name="Cochrane G."/>
            <person name="Meng A."/>
            <person name="Brown T."/>
            <person name="Cohen L."/>
        </authorList>
    </citation>
    <scope>NUCLEOTIDE SEQUENCE</scope>
    <source>
        <strain evidence="18">Fehren 1</strain>
    </source>
</reference>
<evidence type="ECO:0000256" key="17">
    <source>
        <dbReference type="SAM" id="Phobius"/>
    </source>
</evidence>
<evidence type="ECO:0000256" key="1">
    <source>
        <dbReference type="ARBA" id="ARBA00001698"/>
    </source>
</evidence>
<protein>
    <recommendedName>
        <fullName evidence="6 16">Phosphatidate cytidylyltransferase</fullName>
        <ecNumber evidence="6 16">2.7.7.41</ecNumber>
    </recommendedName>
</protein>
<feature type="transmembrane region" description="Helical" evidence="17">
    <location>
        <begin position="12"/>
        <end position="29"/>
    </location>
</feature>
<dbReference type="PANTHER" id="PTHR13773">
    <property type="entry name" value="PHOSPHATIDATE CYTIDYLYLTRANSFERASE"/>
    <property type="match status" value="1"/>
</dbReference>
<comment type="subcellular location">
    <subcellularLocation>
        <location evidence="2">Membrane</location>
        <topology evidence="2">Multi-pass membrane protein</topology>
    </subcellularLocation>
</comment>
<keyword evidence="12" id="KW-0443">Lipid metabolism</keyword>
<dbReference type="EMBL" id="HBIE01014438">
    <property type="protein sequence ID" value="CAE0309547.1"/>
    <property type="molecule type" value="Transcribed_RNA"/>
</dbReference>
<proteinExistence type="inferred from homology"/>
<evidence type="ECO:0000313" key="18">
    <source>
        <dbReference type="EMBL" id="CAE0309547.1"/>
    </source>
</evidence>
<evidence type="ECO:0000256" key="16">
    <source>
        <dbReference type="RuleBase" id="RU003938"/>
    </source>
</evidence>
<dbReference type="GO" id="GO:0016024">
    <property type="term" value="P:CDP-diacylglycerol biosynthetic process"/>
    <property type="evidence" value="ECO:0007669"/>
    <property type="project" value="UniProtKB-UniPathway"/>
</dbReference>
<evidence type="ECO:0000256" key="5">
    <source>
        <dbReference type="ARBA" id="ARBA00010185"/>
    </source>
</evidence>
<keyword evidence="10 16" id="KW-0548">Nucleotidyltransferase</keyword>
<keyword evidence="14" id="KW-0594">Phospholipid biosynthesis</keyword>
<evidence type="ECO:0000256" key="12">
    <source>
        <dbReference type="ARBA" id="ARBA00023098"/>
    </source>
</evidence>
<organism evidence="18">
    <name type="scientific">Favella ehrenbergii</name>
    <dbReference type="NCBI Taxonomy" id="182087"/>
    <lineage>
        <taxon>Eukaryota</taxon>
        <taxon>Sar</taxon>
        <taxon>Alveolata</taxon>
        <taxon>Ciliophora</taxon>
        <taxon>Intramacronucleata</taxon>
        <taxon>Spirotrichea</taxon>
        <taxon>Choreotrichia</taxon>
        <taxon>Tintinnida</taxon>
        <taxon>Xystonellidae</taxon>
        <taxon>Favella</taxon>
    </lineage>
</organism>
<keyword evidence="7" id="KW-0444">Lipid biosynthesis</keyword>
<keyword evidence="9 16" id="KW-0812">Transmembrane</keyword>
<keyword evidence="8 16" id="KW-0808">Transferase</keyword>
<evidence type="ECO:0000256" key="7">
    <source>
        <dbReference type="ARBA" id="ARBA00022516"/>
    </source>
</evidence>
<evidence type="ECO:0000256" key="8">
    <source>
        <dbReference type="ARBA" id="ARBA00022679"/>
    </source>
</evidence>
<evidence type="ECO:0000256" key="4">
    <source>
        <dbReference type="ARBA" id="ARBA00005189"/>
    </source>
</evidence>
<evidence type="ECO:0000256" key="9">
    <source>
        <dbReference type="ARBA" id="ARBA00022692"/>
    </source>
</evidence>
<keyword evidence="13 17" id="KW-0472">Membrane</keyword>
<dbReference type="AlphaFoldDB" id="A0A7S3MLM9"/>
<evidence type="ECO:0000256" key="14">
    <source>
        <dbReference type="ARBA" id="ARBA00023209"/>
    </source>
</evidence>
<evidence type="ECO:0000256" key="6">
    <source>
        <dbReference type="ARBA" id="ARBA00012487"/>
    </source>
</evidence>
<evidence type="ECO:0000256" key="10">
    <source>
        <dbReference type="ARBA" id="ARBA00022695"/>
    </source>
</evidence>
<dbReference type="GO" id="GO:0005789">
    <property type="term" value="C:endoplasmic reticulum membrane"/>
    <property type="evidence" value="ECO:0007669"/>
    <property type="project" value="TreeGrafter"/>
</dbReference>
<comment type="pathway">
    <text evidence="3 16">Phospholipid metabolism; CDP-diacylglycerol biosynthesis; CDP-diacylglycerol from sn-glycerol 3-phosphate: step 3/3.</text>
</comment>
<dbReference type="EC" id="2.7.7.41" evidence="6 16"/>
<dbReference type="UniPathway" id="UPA00557">
    <property type="reaction ID" value="UER00614"/>
</dbReference>
<dbReference type="PANTHER" id="PTHR13773:SF8">
    <property type="entry name" value="PHOSPHATIDATE CYTIDYLYLTRANSFERASE, PHOTORECEPTOR-SPECIFIC"/>
    <property type="match status" value="1"/>
</dbReference>
<evidence type="ECO:0000256" key="15">
    <source>
        <dbReference type="ARBA" id="ARBA00023264"/>
    </source>
</evidence>
<evidence type="ECO:0000256" key="11">
    <source>
        <dbReference type="ARBA" id="ARBA00022989"/>
    </source>
</evidence>
<dbReference type="Pfam" id="PF01148">
    <property type="entry name" value="CTP_transf_1"/>
    <property type="match status" value="1"/>
</dbReference>
<name>A0A7S3MLM9_9SPIT</name>
<dbReference type="PROSITE" id="PS01315">
    <property type="entry name" value="CDS"/>
    <property type="match status" value="1"/>
</dbReference>
<evidence type="ECO:0000256" key="3">
    <source>
        <dbReference type="ARBA" id="ARBA00005119"/>
    </source>
</evidence>
<feature type="transmembrane region" description="Helical" evidence="17">
    <location>
        <begin position="41"/>
        <end position="63"/>
    </location>
</feature>
<feature type="transmembrane region" description="Helical" evidence="17">
    <location>
        <begin position="69"/>
        <end position="87"/>
    </location>
</feature>
<dbReference type="GO" id="GO:0004605">
    <property type="term" value="F:phosphatidate cytidylyltransferase activity"/>
    <property type="evidence" value="ECO:0007669"/>
    <property type="project" value="UniProtKB-EC"/>
</dbReference>
<feature type="transmembrane region" description="Helical" evidence="17">
    <location>
        <begin position="179"/>
        <end position="201"/>
    </location>
</feature>
<comment type="similarity">
    <text evidence="5 16">Belongs to the CDS family.</text>
</comment>
<accession>A0A7S3MLM9</accession>
<dbReference type="InterPro" id="IPR016720">
    <property type="entry name" value="PC_Trfase_euk"/>
</dbReference>
<evidence type="ECO:0000256" key="2">
    <source>
        <dbReference type="ARBA" id="ARBA00004141"/>
    </source>
</evidence>
<gene>
    <name evidence="18" type="ORF">FEHR0123_LOCUS4462</name>
</gene>
<sequence>MLFTILYDKHSEICLFLTCVFFALLPFFWRQRNLRFQMRRTITLGIMISYITALFCMNCYTYIKGGRWWVYFGVNSVALNDAAAYFVGRFCGKHHLIGLSPNKTIEGFIGGTIGNIITCYIMASYFLQGDFWLCPPDRLNMGLFEDWTCQDGVLPIYHEREYQLPFSFMGYSSFVTKPAVLHTILYAIYASLFAPFVGFFASGFKRACGIKDFALTLPGHGGFIDRMDCCSAVALFNYFWMTRVILYDEMRLQEVTGAVGKLPYEDKLAVANELAARLNLPTFA</sequence>
<keyword evidence="15" id="KW-1208">Phospholipid metabolism</keyword>